<reference evidence="14 15" key="1">
    <citation type="submission" date="2020-04" db="EMBL/GenBank/DDBJ databases">
        <authorList>
            <consortium name="Desulfovibrio sp. FSS-1 genome sequencing consortium"/>
            <person name="Shimoshige H."/>
            <person name="Kobayashi H."/>
            <person name="Maekawa T."/>
        </authorList>
    </citation>
    <scope>NUCLEOTIDE SEQUENCE [LARGE SCALE GENOMIC DNA]</scope>
    <source>
        <strain evidence="14 15">SIID29052-01</strain>
    </source>
</reference>
<organism evidence="14 15">
    <name type="scientific">Fundidesulfovibrio magnetotacticus</name>
    <dbReference type="NCBI Taxonomy" id="2730080"/>
    <lineage>
        <taxon>Bacteria</taxon>
        <taxon>Pseudomonadati</taxon>
        <taxon>Thermodesulfobacteriota</taxon>
        <taxon>Desulfovibrionia</taxon>
        <taxon>Desulfovibrionales</taxon>
        <taxon>Desulfovibrionaceae</taxon>
        <taxon>Fundidesulfovibrio</taxon>
    </lineage>
</organism>
<keyword evidence="2 12" id="KW-0808">Transferase</keyword>
<evidence type="ECO:0000313" key="15">
    <source>
        <dbReference type="Proteomes" id="UP000494245"/>
    </source>
</evidence>
<dbReference type="Pfam" id="PF13793">
    <property type="entry name" value="Pribosyltran_N"/>
    <property type="match status" value="1"/>
</dbReference>
<name>A0A6V8LSM0_9BACT</name>
<evidence type="ECO:0000256" key="3">
    <source>
        <dbReference type="ARBA" id="ARBA00022723"/>
    </source>
</evidence>
<evidence type="ECO:0000256" key="7">
    <source>
        <dbReference type="ARBA" id="ARBA00022840"/>
    </source>
</evidence>
<evidence type="ECO:0000256" key="8">
    <source>
        <dbReference type="ARBA" id="ARBA00022842"/>
    </source>
</evidence>
<dbReference type="GO" id="GO:0006164">
    <property type="term" value="P:purine nucleotide biosynthetic process"/>
    <property type="evidence" value="ECO:0007669"/>
    <property type="project" value="TreeGrafter"/>
</dbReference>
<dbReference type="GO" id="GO:0002189">
    <property type="term" value="C:ribose phosphate diphosphokinase complex"/>
    <property type="evidence" value="ECO:0007669"/>
    <property type="project" value="TreeGrafter"/>
</dbReference>
<sequence length="318" mass="33955">MATHGDLKILTGNANPELAKAICDHLGCTLLPSMVSKFSDGEIRVEIGANVRGSDVFVIQPTCNPVNYHLMELCLILDALKRASASRVTAVMPYYGYSRQDRKVVPRAPISAKLVADFLQVAGMHRLLTVDLHAGQIQGFFNVPVDNLYSMSLLAEHVAETVEGDLAVVSPDAGGVERARSFAKRLGCGLAIVDKRRDAPNQAKAMHVIGNVEGKTCVLVDDMIDTAGTMVQGAHVLLENGAKTVMAAVTHPVLSGPAIERLCNSPFSRVVVTNTIPLSPEAQSCEKIKVLSVAGLLAKAIHNIHTESSVSVLFNKTS</sequence>
<dbReference type="GO" id="GO:0009156">
    <property type="term" value="P:ribonucleoside monophosphate biosynthetic process"/>
    <property type="evidence" value="ECO:0007669"/>
    <property type="project" value="InterPro"/>
</dbReference>
<dbReference type="InterPro" id="IPR037515">
    <property type="entry name" value="Rib-P_diPkinase_bac"/>
</dbReference>
<dbReference type="GO" id="GO:0000287">
    <property type="term" value="F:magnesium ion binding"/>
    <property type="evidence" value="ECO:0007669"/>
    <property type="project" value="UniProtKB-UniRule"/>
</dbReference>
<dbReference type="NCBIfam" id="TIGR01251">
    <property type="entry name" value="ribP_PPkin"/>
    <property type="match status" value="1"/>
</dbReference>
<evidence type="ECO:0000256" key="9">
    <source>
        <dbReference type="ARBA" id="ARBA00049535"/>
    </source>
</evidence>
<feature type="binding site" evidence="12">
    <location>
        <position position="133"/>
    </location>
    <ligand>
        <name>Mg(2+)</name>
        <dbReference type="ChEBI" id="CHEBI:18420"/>
    </ligand>
</feature>
<evidence type="ECO:0000256" key="4">
    <source>
        <dbReference type="ARBA" id="ARBA00022727"/>
    </source>
</evidence>
<evidence type="ECO:0000256" key="6">
    <source>
        <dbReference type="ARBA" id="ARBA00022777"/>
    </source>
</evidence>
<keyword evidence="5 12" id="KW-0547">Nucleotide-binding</keyword>
<dbReference type="NCBIfam" id="NF002320">
    <property type="entry name" value="PRK01259.1"/>
    <property type="match status" value="1"/>
</dbReference>
<dbReference type="Proteomes" id="UP000494245">
    <property type="component" value="Unassembled WGS sequence"/>
</dbReference>
<dbReference type="AlphaFoldDB" id="A0A6V8LSM0"/>
<dbReference type="SUPFAM" id="SSF53271">
    <property type="entry name" value="PRTase-like"/>
    <property type="match status" value="1"/>
</dbReference>
<reference evidence="14 15" key="2">
    <citation type="submission" date="2020-05" db="EMBL/GenBank/DDBJ databases">
        <title>Draft genome sequence of Desulfovibrio sp. strainFSS-1.</title>
        <authorList>
            <person name="Shimoshige H."/>
            <person name="Kobayashi H."/>
            <person name="Maekawa T."/>
        </authorList>
    </citation>
    <scope>NUCLEOTIDE SEQUENCE [LARGE SCALE GENOMIC DNA]</scope>
    <source>
        <strain evidence="14 15">SIID29052-01</strain>
    </source>
</reference>
<dbReference type="HAMAP" id="MF_00583_B">
    <property type="entry name" value="RibP_PPkinase_B"/>
    <property type="match status" value="1"/>
</dbReference>
<feature type="binding site" evidence="12">
    <location>
        <position position="172"/>
    </location>
    <ligand>
        <name>Mg(2+)</name>
        <dbReference type="ChEBI" id="CHEBI:18420"/>
    </ligand>
</feature>
<proteinExistence type="inferred from homology"/>
<keyword evidence="6 12" id="KW-0418">Kinase</keyword>
<feature type="binding site" evidence="12">
    <location>
        <position position="221"/>
    </location>
    <ligand>
        <name>D-ribose 5-phosphate</name>
        <dbReference type="ChEBI" id="CHEBI:78346"/>
    </ligand>
</feature>
<dbReference type="CDD" id="cd06223">
    <property type="entry name" value="PRTases_typeI"/>
    <property type="match status" value="1"/>
</dbReference>
<feature type="binding site" evidence="12">
    <location>
        <begin position="225"/>
        <end position="229"/>
    </location>
    <ligand>
        <name>D-ribose 5-phosphate</name>
        <dbReference type="ChEBI" id="CHEBI:78346"/>
    </ligand>
</feature>
<keyword evidence="15" id="KW-1185">Reference proteome</keyword>
<evidence type="ECO:0000259" key="13">
    <source>
        <dbReference type="Pfam" id="PF13793"/>
    </source>
</evidence>
<keyword evidence="8 12" id="KW-0460">Magnesium</keyword>
<evidence type="ECO:0000256" key="10">
    <source>
        <dbReference type="ARBA" id="ARBA00054914"/>
    </source>
</evidence>
<dbReference type="InterPro" id="IPR000836">
    <property type="entry name" value="PRTase_dom"/>
</dbReference>
<comment type="similarity">
    <text evidence="11 12">Belongs to the ribose-phosphate pyrophosphokinase family. Class I subfamily.</text>
</comment>
<feature type="binding site" evidence="12">
    <location>
        <begin position="99"/>
        <end position="100"/>
    </location>
    <ligand>
        <name>ATP</name>
        <dbReference type="ChEBI" id="CHEBI:30616"/>
    </ligand>
</feature>
<feature type="binding site" evidence="12">
    <location>
        <begin position="40"/>
        <end position="42"/>
    </location>
    <ligand>
        <name>ATP</name>
        <dbReference type="ChEBI" id="CHEBI:30616"/>
    </ligand>
</feature>
<gene>
    <name evidence="12 14" type="primary">prs</name>
    <name evidence="14" type="ORF">NNJEOMEG_03337</name>
</gene>
<keyword evidence="3 12" id="KW-0479">Metal-binding</keyword>
<feature type="domain" description="Ribose-phosphate pyrophosphokinase N-terminal" evidence="13">
    <location>
        <begin position="7"/>
        <end position="123"/>
    </location>
</feature>
<dbReference type="PANTHER" id="PTHR10210:SF41">
    <property type="entry name" value="RIBOSE-PHOSPHATE PYROPHOSPHOKINASE 1, CHLOROPLASTIC"/>
    <property type="match status" value="1"/>
</dbReference>
<dbReference type="InterPro" id="IPR029099">
    <property type="entry name" value="Pribosyltran_N"/>
</dbReference>
<protein>
    <recommendedName>
        <fullName evidence="12">Ribose-phosphate pyrophosphokinase</fullName>
        <shortName evidence="12">RPPK</shortName>
        <ecNumber evidence="12">2.7.6.1</ecNumber>
    </recommendedName>
    <alternativeName>
        <fullName evidence="12">5-phospho-D-ribosyl alpha-1-diphosphate synthase</fullName>
    </alternativeName>
    <alternativeName>
        <fullName evidence="12">Phosphoribosyl diphosphate synthase</fullName>
    </alternativeName>
    <alternativeName>
        <fullName evidence="12">Phosphoribosyl pyrophosphate synthase</fullName>
        <shortName evidence="12">P-Rib-PP synthase</shortName>
        <shortName evidence="12">PRPP synthase</shortName>
        <shortName evidence="12">PRPPase</shortName>
    </alternativeName>
</protein>
<dbReference type="Gene3D" id="3.40.50.2020">
    <property type="match status" value="2"/>
</dbReference>
<comment type="caution">
    <text evidence="14">The sequence shown here is derived from an EMBL/GenBank/DDBJ whole genome shotgun (WGS) entry which is preliminary data.</text>
</comment>
<accession>A0A6V8LSM0</accession>
<evidence type="ECO:0000256" key="5">
    <source>
        <dbReference type="ARBA" id="ARBA00022741"/>
    </source>
</evidence>
<evidence type="ECO:0000313" key="14">
    <source>
        <dbReference type="EMBL" id="GFK95472.1"/>
    </source>
</evidence>
<comment type="pathway">
    <text evidence="1 12">Metabolic intermediate biosynthesis; 5-phospho-alpha-D-ribose 1-diphosphate biosynthesis; 5-phospho-alpha-D-ribose 1-diphosphate from D-ribose 5-phosphate (route I): step 1/1.</text>
</comment>
<comment type="catalytic activity">
    <reaction evidence="9 12">
        <text>D-ribose 5-phosphate + ATP = 5-phospho-alpha-D-ribose 1-diphosphate + AMP + H(+)</text>
        <dbReference type="Rhea" id="RHEA:15609"/>
        <dbReference type="ChEBI" id="CHEBI:15378"/>
        <dbReference type="ChEBI" id="CHEBI:30616"/>
        <dbReference type="ChEBI" id="CHEBI:58017"/>
        <dbReference type="ChEBI" id="CHEBI:78346"/>
        <dbReference type="ChEBI" id="CHEBI:456215"/>
        <dbReference type="EC" id="2.7.6.1"/>
    </reaction>
</comment>
<dbReference type="GO" id="GO:0005737">
    <property type="term" value="C:cytoplasm"/>
    <property type="evidence" value="ECO:0007669"/>
    <property type="project" value="UniProtKB-SubCell"/>
</dbReference>
<dbReference type="FunFam" id="3.40.50.2020:FF:000001">
    <property type="entry name" value="Ribose-phosphate pyrophosphokinase"/>
    <property type="match status" value="1"/>
</dbReference>
<dbReference type="InterPro" id="IPR005946">
    <property type="entry name" value="Rib-P_diPkinase"/>
</dbReference>
<dbReference type="EMBL" id="BLTE01000017">
    <property type="protein sequence ID" value="GFK95472.1"/>
    <property type="molecule type" value="Genomic_DNA"/>
</dbReference>
<comment type="subunit">
    <text evidence="12">Homohexamer.</text>
</comment>
<keyword evidence="12" id="KW-0963">Cytoplasm</keyword>
<evidence type="ECO:0000256" key="2">
    <source>
        <dbReference type="ARBA" id="ARBA00022679"/>
    </source>
</evidence>
<dbReference type="InterPro" id="IPR000842">
    <property type="entry name" value="PRib_PP_synth_CS"/>
</dbReference>
<dbReference type="RefSeq" id="WP_173086505.1">
    <property type="nucleotide sequence ID" value="NZ_BLTE01000017.1"/>
</dbReference>
<comment type="cofactor">
    <cofactor evidence="12">
        <name>Mg(2+)</name>
        <dbReference type="ChEBI" id="CHEBI:18420"/>
    </cofactor>
    <text evidence="12">Binds 2 Mg(2+) ions per subunit.</text>
</comment>
<keyword evidence="7 12" id="KW-0067">ATP-binding</keyword>
<dbReference type="PANTHER" id="PTHR10210">
    <property type="entry name" value="RIBOSE-PHOSPHATE DIPHOSPHOKINASE FAMILY MEMBER"/>
    <property type="match status" value="1"/>
</dbReference>
<evidence type="ECO:0000256" key="12">
    <source>
        <dbReference type="HAMAP-Rule" id="MF_00583"/>
    </source>
</evidence>
<evidence type="ECO:0000256" key="11">
    <source>
        <dbReference type="ARBA" id="ARBA00061444"/>
    </source>
</evidence>
<dbReference type="GO" id="GO:0006015">
    <property type="term" value="P:5-phosphoribose 1-diphosphate biosynthetic process"/>
    <property type="evidence" value="ECO:0007669"/>
    <property type="project" value="UniProtKB-UniRule"/>
</dbReference>
<dbReference type="GO" id="GO:0005524">
    <property type="term" value="F:ATP binding"/>
    <property type="evidence" value="ECO:0007669"/>
    <property type="project" value="UniProtKB-KW"/>
</dbReference>
<comment type="subcellular location">
    <subcellularLocation>
        <location evidence="12">Cytoplasm</location>
    </subcellularLocation>
</comment>
<dbReference type="EC" id="2.7.6.1" evidence="12"/>
<dbReference type="Pfam" id="PF14572">
    <property type="entry name" value="Pribosyl_synth"/>
    <property type="match status" value="1"/>
</dbReference>
<dbReference type="PROSITE" id="PS00114">
    <property type="entry name" value="PRPP_SYNTHASE"/>
    <property type="match status" value="1"/>
</dbReference>
<dbReference type="UniPathway" id="UPA00087">
    <property type="reaction ID" value="UER00172"/>
</dbReference>
<feature type="binding site" evidence="12">
    <location>
        <position position="197"/>
    </location>
    <ligand>
        <name>D-ribose 5-phosphate</name>
        <dbReference type="ChEBI" id="CHEBI:78346"/>
    </ligand>
</feature>
<dbReference type="GO" id="GO:0016301">
    <property type="term" value="F:kinase activity"/>
    <property type="evidence" value="ECO:0007669"/>
    <property type="project" value="UniProtKB-KW"/>
</dbReference>
<keyword evidence="4 12" id="KW-0545">Nucleotide biosynthesis</keyword>
<comment type="function">
    <text evidence="10 12">Involved in the biosynthesis of the central metabolite phospho-alpha-D-ribosyl-1-pyrophosphate (PRPP) via the transfer of pyrophosphoryl group from ATP to 1-hydroxyl of ribose-5-phosphate (Rib-5-P).</text>
</comment>
<dbReference type="InterPro" id="IPR029057">
    <property type="entry name" value="PRTase-like"/>
</dbReference>
<feature type="active site" evidence="12">
    <location>
        <position position="195"/>
    </location>
</feature>
<dbReference type="SMART" id="SM01400">
    <property type="entry name" value="Pribosyltran_N"/>
    <property type="match status" value="1"/>
</dbReference>
<evidence type="ECO:0000256" key="1">
    <source>
        <dbReference type="ARBA" id="ARBA00004996"/>
    </source>
</evidence>
<dbReference type="GO" id="GO:0004749">
    <property type="term" value="F:ribose phosphate diphosphokinase activity"/>
    <property type="evidence" value="ECO:0007669"/>
    <property type="project" value="UniProtKB-UniRule"/>
</dbReference>